<dbReference type="Pfam" id="PF05729">
    <property type="entry name" value="NACHT"/>
    <property type="match status" value="1"/>
</dbReference>
<dbReference type="Pfam" id="PF05419">
    <property type="entry name" value="GUN4"/>
    <property type="match status" value="1"/>
</dbReference>
<dbReference type="Gene3D" id="1.25.40.620">
    <property type="match status" value="1"/>
</dbReference>
<dbReference type="Gene3D" id="3.40.50.300">
    <property type="entry name" value="P-loop containing nucleotide triphosphate hydrolases"/>
    <property type="match status" value="1"/>
</dbReference>
<keyword evidence="3" id="KW-1185">Reference proteome</keyword>
<evidence type="ECO:0000259" key="1">
    <source>
        <dbReference type="PROSITE" id="PS50837"/>
    </source>
</evidence>
<dbReference type="PANTHER" id="PTHR46844">
    <property type="entry name" value="SLR5058 PROTEIN"/>
    <property type="match status" value="1"/>
</dbReference>
<proteinExistence type="predicted"/>
<dbReference type="CDD" id="cd16383">
    <property type="entry name" value="GUN4"/>
    <property type="match status" value="1"/>
</dbReference>
<dbReference type="EMBL" id="CP001291">
    <property type="protein sequence ID" value="ACK73124.1"/>
    <property type="molecule type" value="Genomic_DNA"/>
</dbReference>
<reference evidence="3" key="1">
    <citation type="journal article" date="2011" name="MBio">
        <title>Novel metabolic attributes of the genus Cyanothece, comprising a group of unicellular nitrogen-fixing Cyanobacteria.</title>
        <authorList>
            <person name="Bandyopadhyay A."/>
            <person name="Elvitigala T."/>
            <person name="Welsh E."/>
            <person name="Stockel J."/>
            <person name="Liberton M."/>
            <person name="Min H."/>
            <person name="Sherman L.A."/>
            <person name="Pakrasi H.B."/>
        </authorList>
    </citation>
    <scope>NUCLEOTIDE SEQUENCE [LARGE SCALE GENOMIC DNA]</scope>
    <source>
        <strain evidence="3">PCC 7424</strain>
    </source>
</reference>
<dbReference type="RefSeq" id="WP_015956707.1">
    <property type="nucleotide sequence ID" value="NC_011729.1"/>
</dbReference>
<evidence type="ECO:0000313" key="3">
    <source>
        <dbReference type="Proteomes" id="UP000002384"/>
    </source>
</evidence>
<sequence length="887" mass="102919">MTEDKEAKQDSQLSEKITDALIKLLVTGSGGSSVIFLFKDDIPKALIAGGIAAGASLLTNFWEGLIGKLNPRTKAAGEGAADVVLNTINQVNHRFTDFPQLYREALKTHCYKLEVEGIQDLSGVALKDIFVPLRIISAQTSSLQQGINQICDFLPSREGEYSHHRIVILAGPGFGKTTLMRHLVYVYTTNPPKTTPQFLPVFLRFRDIYSLITKINATDEPSESPNYIDLPNLIITYLKKLPEFTELKPSQEWFKNQLKEGKCLVIFDGLDEVPKAQQEKVRQWTDRIMRQYHNTQFILTSRPHGFEIKPDSPIHPIETDLKLQILEFTNDQKVEFINNWYRTISWDNWQKLYDKSLQNTQSEQLNLEIIKIKIDQEAKENTDNLTRQLFANNTLNDLARYPLLITMITATHRADMTLPKQREELYAKIIDLLLSNRPYVKKTFLTLNLRENQVILQVLAWNLMQQEDTTFTPQQGTQWIEPTLKEFCKEKPFPCQEFWREMLEITGLVQERESELYEFIHQTFQEYFTALHLKEMGEAGKQEIINKLNNRRWEEVICFYAAVTDATLIIEAILDNPNYSNNPETLILANRCKNEGRRLNSTVRERLNQVLQEKQDIFVALRSVRLEQRFENLTFIDEKTAISEPISWGEYQLFLEAQTSGQFHSTAEVINILPEQENQPVTGINWKDARWFCCWLATQVNLQSPGKVYDYRLPTSLENENRVRKGITENPQDVGDFLRVVRVEIPNRYEALLNYLANGRWKEADEETYRLMIQTVGKQAGQFFDPEDFDTFPCEDLRTINQLWLDHSNGKFGFSVQAEIYRSLGGTREYNKGILEDFGDRVGWRKGGQWLDYHQLTYELHTTPVAHLPVIGNYSWYLFSRVKTCNL</sequence>
<gene>
    <name evidence="2" type="ordered locus">PCC7424_4765</name>
</gene>
<accession>B7KD03</accession>
<evidence type="ECO:0000313" key="2">
    <source>
        <dbReference type="EMBL" id="ACK73124.1"/>
    </source>
</evidence>
<organism evidence="2 3">
    <name type="scientific">Gloeothece citriformis (strain PCC 7424)</name>
    <name type="common">Cyanothece sp. (strain PCC 7424)</name>
    <dbReference type="NCBI Taxonomy" id="65393"/>
    <lineage>
        <taxon>Bacteria</taxon>
        <taxon>Bacillati</taxon>
        <taxon>Cyanobacteriota</taxon>
        <taxon>Cyanophyceae</taxon>
        <taxon>Oscillatoriophycideae</taxon>
        <taxon>Chroococcales</taxon>
        <taxon>Aphanothecaceae</taxon>
        <taxon>Gloeothece</taxon>
        <taxon>Gloeothece citriformis</taxon>
    </lineage>
</organism>
<dbReference type="AlphaFoldDB" id="B7KD03"/>
<dbReference type="InterPro" id="IPR005532">
    <property type="entry name" value="SUMF_dom"/>
</dbReference>
<dbReference type="HOGENOM" id="CLU_009233_0_0_3"/>
<dbReference type="Proteomes" id="UP000002384">
    <property type="component" value="Chromosome"/>
</dbReference>
<dbReference type="Pfam" id="PF03781">
    <property type="entry name" value="FGE-sulfatase"/>
    <property type="match status" value="1"/>
</dbReference>
<dbReference type="InterPro" id="IPR008629">
    <property type="entry name" value="GUN4-like"/>
</dbReference>
<dbReference type="InterPro" id="IPR037215">
    <property type="entry name" value="GUN4-like_sf"/>
</dbReference>
<dbReference type="KEGG" id="cyc:PCC7424_4765"/>
<dbReference type="Gene3D" id="1.10.10.1770">
    <property type="entry name" value="Gun4-like"/>
    <property type="match status" value="1"/>
</dbReference>
<dbReference type="OrthoDB" id="135105at2"/>
<dbReference type="eggNOG" id="COG5635">
    <property type="taxonomic scope" value="Bacteria"/>
</dbReference>
<dbReference type="SUPFAM" id="SSF52540">
    <property type="entry name" value="P-loop containing nucleoside triphosphate hydrolases"/>
    <property type="match status" value="1"/>
</dbReference>
<dbReference type="InterPro" id="IPR027417">
    <property type="entry name" value="P-loop_NTPase"/>
</dbReference>
<feature type="domain" description="NACHT" evidence="1">
    <location>
        <begin position="164"/>
        <end position="303"/>
    </location>
</feature>
<dbReference type="PROSITE" id="PS50837">
    <property type="entry name" value="NACHT"/>
    <property type="match status" value="1"/>
</dbReference>
<name>B7KD03_GLOC7</name>
<dbReference type="PANTHER" id="PTHR46844:SF1">
    <property type="entry name" value="SLR5058 PROTEIN"/>
    <property type="match status" value="1"/>
</dbReference>
<protein>
    <submittedName>
        <fullName evidence="2">Putative signal transduction protein with Nacht domain protein</fullName>
    </submittedName>
</protein>
<dbReference type="STRING" id="65393.PCC7424_4765"/>
<dbReference type="eggNOG" id="COG1262">
    <property type="taxonomic scope" value="Bacteria"/>
</dbReference>
<dbReference type="InterPro" id="IPR016187">
    <property type="entry name" value="CTDL_fold"/>
</dbReference>
<dbReference type="SUPFAM" id="SSF56436">
    <property type="entry name" value="C-type lectin-like"/>
    <property type="match status" value="1"/>
</dbReference>
<dbReference type="SUPFAM" id="SSF140869">
    <property type="entry name" value="GUN4-like"/>
    <property type="match status" value="1"/>
</dbReference>
<dbReference type="InterPro" id="IPR007111">
    <property type="entry name" value="NACHT_NTPase"/>
</dbReference>